<dbReference type="SUPFAM" id="SSF51735">
    <property type="entry name" value="NAD(P)-binding Rossmann-fold domains"/>
    <property type="match status" value="1"/>
</dbReference>
<gene>
    <name evidence="9" type="primary">rfbB</name>
    <name evidence="9" type="ORF">COX77_02790</name>
</gene>
<reference evidence="10" key="1">
    <citation type="submission" date="2017-09" db="EMBL/GenBank/DDBJ databases">
        <title>Depth-based differentiation of microbial function through sediment-hosted aquifers and enrichment of novel symbionts in the deep terrestrial subsurface.</title>
        <authorList>
            <person name="Probst A.J."/>
            <person name="Ladd B."/>
            <person name="Jarett J.K."/>
            <person name="Geller-Mcgrath D.E."/>
            <person name="Sieber C.M.K."/>
            <person name="Emerson J.B."/>
            <person name="Anantharaman K."/>
            <person name="Thomas B.C."/>
            <person name="Malmstrom R."/>
            <person name="Stieglmeier M."/>
            <person name="Klingl A."/>
            <person name="Woyke T."/>
            <person name="Ryan C.M."/>
            <person name="Banfield J.F."/>
        </authorList>
    </citation>
    <scope>NUCLEOTIDE SEQUENCE [LARGE SCALE GENOMIC DNA]</scope>
</reference>
<evidence type="ECO:0000256" key="2">
    <source>
        <dbReference type="ARBA" id="ARBA00001911"/>
    </source>
</evidence>
<dbReference type="FunFam" id="3.40.50.720:FF:000304">
    <property type="entry name" value="UDP-glucose 4,6-dehydratase"/>
    <property type="match status" value="1"/>
</dbReference>
<dbReference type="EC" id="4.2.1.46" evidence="4 7"/>
<evidence type="ECO:0000256" key="7">
    <source>
        <dbReference type="RuleBase" id="RU004473"/>
    </source>
</evidence>
<dbReference type="Pfam" id="PF16363">
    <property type="entry name" value="GDP_Man_Dehyd"/>
    <property type="match status" value="1"/>
</dbReference>
<dbReference type="InterPro" id="IPR016040">
    <property type="entry name" value="NAD(P)-bd_dom"/>
</dbReference>
<dbReference type="Gene3D" id="3.90.25.10">
    <property type="entry name" value="UDP-galactose 4-epimerase, domain 1"/>
    <property type="match status" value="1"/>
</dbReference>
<evidence type="ECO:0000256" key="4">
    <source>
        <dbReference type="ARBA" id="ARBA00011990"/>
    </source>
</evidence>
<dbReference type="InterPro" id="IPR036291">
    <property type="entry name" value="NAD(P)-bd_dom_sf"/>
</dbReference>
<evidence type="ECO:0000256" key="5">
    <source>
        <dbReference type="ARBA" id="ARBA00023027"/>
    </source>
</evidence>
<dbReference type="GO" id="GO:0009225">
    <property type="term" value="P:nucleotide-sugar metabolic process"/>
    <property type="evidence" value="ECO:0007669"/>
    <property type="project" value="InterPro"/>
</dbReference>
<dbReference type="AlphaFoldDB" id="A0A2M7VEV1"/>
<dbReference type="InterPro" id="IPR005888">
    <property type="entry name" value="dTDP_Gluc_deHydtase"/>
</dbReference>
<comment type="similarity">
    <text evidence="3 7">Belongs to the NAD(P)-dependent epimerase/dehydratase family. dTDP-glucose dehydratase subfamily.</text>
</comment>
<dbReference type="EMBL" id="PFPO01000050">
    <property type="protein sequence ID" value="PIZ99033.1"/>
    <property type="molecule type" value="Genomic_DNA"/>
</dbReference>
<evidence type="ECO:0000256" key="1">
    <source>
        <dbReference type="ARBA" id="ARBA00001539"/>
    </source>
</evidence>
<dbReference type="PANTHER" id="PTHR43000">
    <property type="entry name" value="DTDP-D-GLUCOSE 4,6-DEHYDRATASE-RELATED"/>
    <property type="match status" value="1"/>
</dbReference>
<name>A0A2M7VEV1_9BACT</name>
<evidence type="ECO:0000313" key="10">
    <source>
        <dbReference type="Proteomes" id="UP000230405"/>
    </source>
</evidence>
<feature type="domain" description="NAD(P)-binding" evidence="8">
    <location>
        <begin position="4"/>
        <end position="300"/>
    </location>
</feature>
<comment type="caution">
    <text evidence="9">The sequence shown here is derived from an EMBL/GenBank/DDBJ whole genome shotgun (WGS) entry which is preliminary data.</text>
</comment>
<keyword evidence="5" id="KW-0520">NAD</keyword>
<comment type="cofactor">
    <cofactor evidence="2 7">
        <name>NAD(+)</name>
        <dbReference type="ChEBI" id="CHEBI:57540"/>
    </cofactor>
</comment>
<dbReference type="Proteomes" id="UP000230405">
    <property type="component" value="Unassembled WGS sequence"/>
</dbReference>
<dbReference type="CDD" id="cd05246">
    <property type="entry name" value="dTDP_GD_SDR_e"/>
    <property type="match status" value="1"/>
</dbReference>
<accession>A0A2M7VEV1</accession>
<protein>
    <recommendedName>
        <fullName evidence="4 7">dTDP-glucose 4,6-dehydratase</fullName>
        <ecNumber evidence="4 7">4.2.1.46</ecNumber>
    </recommendedName>
</protein>
<proteinExistence type="inferred from homology"/>
<evidence type="ECO:0000256" key="6">
    <source>
        <dbReference type="ARBA" id="ARBA00023239"/>
    </source>
</evidence>
<evidence type="ECO:0000256" key="3">
    <source>
        <dbReference type="ARBA" id="ARBA00008178"/>
    </source>
</evidence>
<dbReference type="NCBIfam" id="TIGR01181">
    <property type="entry name" value="dTDP_gluc_dehyt"/>
    <property type="match status" value="1"/>
</dbReference>
<dbReference type="GO" id="GO:0008460">
    <property type="term" value="F:dTDP-glucose 4,6-dehydratase activity"/>
    <property type="evidence" value="ECO:0007669"/>
    <property type="project" value="UniProtKB-EC"/>
</dbReference>
<dbReference type="Gene3D" id="3.40.50.720">
    <property type="entry name" value="NAD(P)-binding Rossmann-like Domain"/>
    <property type="match status" value="1"/>
</dbReference>
<keyword evidence="6 7" id="KW-0456">Lyase</keyword>
<organism evidence="9 10">
    <name type="scientific">Candidatus Komeilibacteria bacterium CG_4_10_14_0_2_um_filter_37_10</name>
    <dbReference type="NCBI Taxonomy" id="1974470"/>
    <lineage>
        <taxon>Bacteria</taxon>
        <taxon>Candidatus Komeiliibacteriota</taxon>
    </lineage>
</organism>
<evidence type="ECO:0000313" key="9">
    <source>
        <dbReference type="EMBL" id="PIZ99033.1"/>
    </source>
</evidence>
<evidence type="ECO:0000259" key="8">
    <source>
        <dbReference type="Pfam" id="PF16363"/>
    </source>
</evidence>
<comment type="catalytic activity">
    <reaction evidence="1 7">
        <text>dTDP-alpha-D-glucose = dTDP-4-dehydro-6-deoxy-alpha-D-glucose + H2O</text>
        <dbReference type="Rhea" id="RHEA:17221"/>
        <dbReference type="ChEBI" id="CHEBI:15377"/>
        <dbReference type="ChEBI" id="CHEBI:57477"/>
        <dbReference type="ChEBI" id="CHEBI:57649"/>
        <dbReference type="EC" id="4.2.1.46"/>
    </reaction>
</comment>
<sequence length="333" mass="37949">MKLLITGGAGFGGTNFIKYILAKYPAWQITNLDKLTYAGNLNNLQDITDNPNYHFVRGDIADAEIVNKLLPNIDIVINYAAETHVDRSILDPDAFMQSNIIGTYTLLEGLKKNPVQRFIQISTDEVFGSITTGEFSEESPFKPNSPYAAAKASADLLCRAYYQTYQLPIIITHSCNYYGPYQYPEKLIPLLITNLLADQKIPIYGQGDNIREWIHTNDHASAIATIIEKGQVGETYNIGTGDRCDNLTMAKLILQLLNKDESYINYIADRPGHDWRYAINNDKIKALGWQPQIELTPGITNLIQWYQDNKWWWQPIKSGEYLNYYNQQYGNKK</sequence>